<name>A0AC58KUH9_CASCN</name>
<dbReference type="Proteomes" id="UP001732720">
    <property type="component" value="Chromosome 13"/>
</dbReference>
<evidence type="ECO:0000313" key="2">
    <source>
        <dbReference type="RefSeq" id="XP_073908568.1"/>
    </source>
</evidence>
<gene>
    <name evidence="2" type="primary">LOC141415568</name>
</gene>
<proteinExistence type="predicted"/>
<accession>A0AC58KUH9</accession>
<dbReference type="RefSeq" id="XP_073908568.1">
    <property type="nucleotide sequence ID" value="XM_074052467.1"/>
</dbReference>
<reference evidence="2" key="1">
    <citation type="submission" date="2025-08" db="UniProtKB">
        <authorList>
            <consortium name="RefSeq"/>
        </authorList>
    </citation>
    <scope>IDENTIFICATION</scope>
</reference>
<sequence>MFYRDTDYQKVATWLHFNLNFRFWKCRKNLCQPTSSVRPTGRNSPGQKFWRKWCLLCCSGTPSSSPQPGAATEGSLQQSMSSTDCSNVLSPHQGVEPTSEPILEDVELKLSHLEAVEFETAPEETPVLQQAMLPVPSCKSTWPSSVTVEKNENTSASMLDEPCSELKLKARNLQNLVTEILNSALCEDTTCIHNFLGSYRYFTTTEQMLDVLFTWFDSNEDDRPEEELKKVLSSIFGTWLDYFSQDFHEPPHFPCLKLLLNYLGIYMPGSEVEVQTFLLLDHWEDMQPSEMEDLATAPILALQPNPEPEPNSSGAPEVELPPVEMPEYKTGPFGEPLRPQFLDMELDLIRENPSILDSPHDLVDHFILMESVSGSAGQGGGRCPSDFLCPDLVFHGSEPFFPIQILRST</sequence>
<evidence type="ECO:0000313" key="1">
    <source>
        <dbReference type="Proteomes" id="UP001732720"/>
    </source>
</evidence>
<keyword evidence="1" id="KW-1185">Reference proteome</keyword>
<protein>
    <submittedName>
        <fullName evidence="2">Uncharacterized protein isoform X4</fullName>
    </submittedName>
</protein>
<organism evidence="1 2">
    <name type="scientific">Castor canadensis</name>
    <name type="common">American beaver</name>
    <dbReference type="NCBI Taxonomy" id="51338"/>
    <lineage>
        <taxon>Eukaryota</taxon>
        <taxon>Metazoa</taxon>
        <taxon>Chordata</taxon>
        <taxon>Craniata</taxon>
        <taxon>Vertebrata</taxon>
        <taxon>Euteleostomi</taxon>
        <taxon>Mammalia</taxon>
        <taxon>Eutheria</taxon>
        <taxon>Euarchontoglires</taxon>
        <taxon>Glires</taxon>
        <taxon>Rodentia</taxon>
        <taxon>Castorimorpha</taxon>
        <taxon>Castoridae</taxon>
        <taxon>Castor</taxon>
    </lineage>
</organism>